<dbReference type="Proteomes" id="UP000295361">
    <property type="component" value="Unassembled WGS sequence"/>
</dbReference>
<protein>
    <submittedName>
        <fullName evidence="1">Uncharacterized protein</fullName>
    </submittedName>
</protein>
<evidence type="ECO:0000313" key="1">
    <source>
        <dbReference type="EMBL" id="TDP72993.1"/>
    </source>
</evidence>
<gene>
    <name evidence="1" type="ORF">DES47_102739</name>
</gene>
<comment type="caution">
    <text evidence="1">The sequence shown here is derived from an EMBL/GenBank/DDBJ whole genome shotgun (WGS) entry which is preliminary data.</text>
</comment>
<dbReference type="EMBL" id="SNXS01000002">
    <property type="protein sequence ID" value="TDP72993.1"/>
    <property type="molecule type" value="Genomic_DNA"/>
</dbReference>
<keyword evidence="2" id="KW-1185">Reference proteome</keyword>
<sequence length="208" mass="22248">MGKLVPPEQLVLEVDGDVDIAISPDDVIVIRGGERFSVGDGSPQLPDNPVMRKPIAATLNEQPLSNFGGGRHGKASVAELVIWAGGGSQDIWIDLDGLADELLQPTDRVVVQPADHYISVPREEEDRLYEVTVILDGEDKARRFPAAMTVLQAIRRSLPPRDRPNASDFDMVDGNLGTSALDVNLTLKAAGVRDGHVLSITKKNGGGG</sequence>
<reference evidence="1 2" key="1">
    <citation type="submission" date="2019-03" db="EMBL/GenBank/DDBJ databases">
        <title>Genomic Encyclopedia of Type Strains, Phase IV (KMG-IV): sequencing the most valuable type-strain genomes for metagenomic binning, comparative biology and taxonomic classification.</title>
        <authorList>
            <person name="Goeker M."/>
        </authorList>
    </citation>
    <scope>NUCLEOTIDE SEQUENCE [LARGE SCALE GENOMIC DNA]</scope>
    <source>
        <strain evidence="1 2">DSM 16998</strain>
    </source>
</reference>
<name>A0A4R6QQI6_9BURK</name>
<organism evidence="1 2">
    <name type="scientific">Roseateles toxinivorans</name>
    <dbReference type="NCBI Taxonomy" id="270368"/>
    <lineage>
        <taxon>Bacteria</taxon>
        <taxon>Pseudomonadati</taxon>
        <taxon>Pseudomonadota</taxon>
        <taxon>Betaproteobacteria</taxon>
        <taxon>Burkholderiales</taxon>
        <taxon>Sphaerotilaceae</taxon>
        <taxon>Roseateles</taxon>
    </lineage>
</organism>
<proteinExistence type="predicted"/>
<accession>A0A4R6QQI6</accession>
<evidence type="ECO:0000313" key="2">
    <source>
        <dbReference type="Proteomes" id="UP000295361"/>
    </source>
</evidence>
<dbReference type="AlphaFoldDB" id="A0A4R6QQI6"/>
<dbReference type="InParanoid" id="A0A4R6QQI6"/>